<name>A0ABP1RSW2_9HEXA</name>
<sequence length="113" mass="13751">MDRMRSPRRWLYQEDPNNASLSPNRRQRIEKSIRSKVYRDKQTKGIQRLKASNQILGRKMMEYWHLSQSLRRKLSNYEKVMEEREDIILFLLGLLDPRERIAVSNYLLEHVSF</sequence>
<gene>
    <name evidence="2" type="ORF">ODALV1_LOCUS25648</name>
    <name evidence="3" type="ORF">ODALV1_LOCUS25652</name>
</gene>
<evidence type="ECO:0000313" key="4">
    <source>
        <dbReference type="Proteomes" id="UP001642540"/>
    </source>
</evidence>
<evidence type="ECO:0000256" key="1">
    <source>
        <dbReference type="SAM" id="MobiDB-lite"/>
    </source>
</evidence>
<keyword evidence="4" id="KW-1185">Reference proteome</keyword>
<evidence type="ECO:0000313" key="3">
    <source>
        <dbReference type="EMBL" id="CAL8134722.1"/>
    </source>
</evidence>
<dbReference type="Proteomes" id="UP001642540">
    <property type="component" value="Unassembled WGS sequence"/>
</dbReference>
<accession>A0ABP1RSW2</accession>
<dbReference type="EMBL" id="CAXLJM020000105">
    <property type="protein sequence ID" value="CAL8134714.1"/>
    <property type="molecule type" value="Genomic_DNA"/>
</dbReference>
<organism evidence="2 4">
    <name type="scientific">Orchesella dallaii</name>
    <dbReference type="NCBI Taxonomy" id="48710"/>
    <lineage>
        <taxon>Eukaryota</taxon>
        <taxon>Metazoa</taxon>
        <taxon>Ecdysozoa</taxon>
        <taxon>Arthropoda</taxon>
        <taxon>Hexapoda</taxon>
        <taxon>Collembola</taxon>
        <taxon>Entomobryomorpha</taxon>
        <taxon>Entomobryoidea</taxon>
        <taxon>Orchesellidae</taxon>
        <taxon>Orchesellinae</taxon>
        <taxon>Orchesella</taxon>
    </lineage>
</organism>
<evidence type="ECO:0000313" key="2">
    <source>
        <dbReference type="EMBL" id="CAL8134714.1"/>
    </source>
</evidence>
<comment type="caution">
    <text evidence="2">The sequence shown here is derived from an EMBL/GenBank/DDBJ whole genome shotgun (WGS) entry which is preliminary data.</text>
</comment>
<dbReference type="EMBL" id="CAXLJM020000105">
    <property type="protein sequence ID" value="CAL8134722.1"/>
    <property type="molecule type" value="Genomic_DNA"/>
</dbReference>
<feature type="compositionally biased region" description="Polar residues" evidence="1">
    <location>
        <begin position="15"/>
        <end position="24"/>
    </location>
</feature>
<reference evidence="2 4" key="1">
    <citation type="submission" date="2024-08" db="EMBL/GenBank/DDBJ databases">
        <authorList>
            <person name="Cucini C."/>
            <person name="Frati F."/>
        </authorList>
    </citation>
    <scope>NUCLEOTIDE SEQUENCE [LARGE SCALE GENOMIC DNA]</scope>
</reference>
<protein>
    <submittedName>
        <fullName evidence="2">Uncharacterized protein</fullName>
    </submittedName>
</protein>
<feature type="region of interest" description="Disordered" evidence="1">
    <location>
        <begin position="1"/>
        <end position="26"/>
    </location>
</feature>
<proteinExistence type="predicted"/>